<evidence type="ECO:0000256" key="13">
    <source>
        <dbReference type="ARBA" id="ARBA00023271"/>
    </source>
</evidence>
<evidence type="ECO:0000256" key="7">
    <source>
        <dbReference type="ARBA" id="ARBA00022695"/>
    </source>
</evidence>
<comment type="cofactor">
    <cofactor evidence="1">
        <name>Mg(2+)</name>
        <dbReference type="ChEBI" id="CHEBI:18420"/>
    </cofactor>
</comment>
<evidence type="ECO:0000256" key="10">
    <source>
        <dbReference type="ARBA" id="ARBA00022932"/>
    </source>
</evidence>
<dbReference type="Gene3D" id="1.10.150.20">
    <property type="entry name" value="5' to 3' exonuclease, C-terminal subdomain"/>
    <property type="match status" value="1"/>
</dbReference>
<dbReference type="GO" id="GO:0005760">
    <property type="term" value="C:gamma DNA polymerase complex"/>
    <property type="evidence" value="ECO:0007669"/>
    <property type="project" value="InterPro"/>
</dbReference>
<evidence type="ECO:0000313" key="17">
    <source>
        <dbReference type="Proteomes" id="UP001162480"/>
    </source>
</evidence>
<dbReference type="PANTHER" id="PTHR10267:SF0">
    <property type="entry name" value="DNA POLYMERASE SUBUNIT GAMMA-1"/>
    <property type="match status" value="1"/>
</dbReference>
<dbReference type="InterPro" id="IPR012337">
    <property type="entry name" value="RNaseH-like_sf"/>
</dbReference>
<sequence length="1186" mass="136393">MEVQRGKKSSRVMPLVQGSECLHAVIEDYTSLNALQYFPAVLNVIHNEVSEVLKGTTQDILTSLLTQVMPLMQRKIMSQWRVLYTSGLRWCQRRYLHKTITRQSSESTQPCMSAIKIQMLSENLHQQIFPERTPVDQETVNLSLEHLRRHNLLHGTPTMIPDVSFKLPKLQGRDIDEHFRNIAQRQTADYVEFLNQLKNTTLPPQPKEWCFRKGWTRYDATGTATSVDYPEEETLVFDIECLMNDGSFPTLATAAGSKYWYSWCSDYLIEDKFKWSPQPQMEDLIPLESKSSQKSMKQNMLKKRIIVGHNVGFDRSFVKEQYYIKDTKLRFLDTMSLHIASVGFTAFQRSLYQASKKETSPSKVREHLASKKYRNEEINVNWMDVGTMNNLNDVYQFHCNGEPLEKSKRDVFINGTMLDVREDFQSLMSYCSKDVIATHDVFTELWPKFLSRFPHPVTLSGMLEMGNAYLPINQNWELYKQRANDSYNDYQRELKLLLIQLADTACELLHNNRYKDDVWLWDLDWSVAKFKTKKLPAKKKVSVSLDESDDEFETVFQKILLTASSLYKRPAHKPGYPEWYRKLCPRMNAPAWEAGPSLITPQLRITPKLLRLTWDGYPVHFDDKYGWGYLVPKDHVHPSQQLKDKSAECPDVLIVDNEEFEDGNEEDEGDIEPKFPIHMNYSDDKCMDAKEKNKHWRKAGFSKNYDRNSHPAYHTGEGPFIIENIPVYFFKIPHKDGKNKRVGNILAKDYLNKVTDGTLRASAGGDYANAVLLISKLCSYWKNNQKRIESQMVVWAKHSELPPAVIRNKEYSVIKQYGAIVPRIVPAGTVTRRAVEPTWLTASNAYKDRIGSELKGMVQSPPGYCFVGADVDSQELWLASLIGDSFFTQLHGCTALSWMTLQGKKSEGTDMHSKTAELVGISRDHAKVFNYSRIYGAGHKFAEQLLLQFNHRLSYREAQSKIKKLFTATKGNRDAETGSWVGGSESFMFNKLEEIARDAQPVTPVLGCRISEALEPEQVSEDFMNSRINWAVQSSAVDYLHLMLVSMKWLLEEYSIDGRFSISIHDEVRYLVRREDRYRAALALQITNLFTRCLCAHKLGIPDLPQSVAFFSAVDIDTCLRKEVDLNCVTPSNPHGLETGYNIPFGESLDIYSVLEKTNSSLSSKRSRQKSQNNIIRKIPKHAVQI</sequence>
<evidence type="ECO:0000256" key="8">
    <source>
        <dbReference type="ARBA" id="ARBA00022705"/>
    </source>
</evidence>
<dbReference type="SMART" id="SM00482">
    <property type="entry name" value="POLAc"/>
    <property type="match status" value="1"/>
</dbReference>
<dbReference type="GO" id="GO:0003887">
    <property type="term" value="F:DNA-directed DNA polymerase activity"/>
    <property type="evidence" value="ECO:0007669"/>
    <property type="project" value="UniProtKB-KW"/>
</dbReference>
<dbReference type="Proteomes" id="UP001162480">
    <property type="component" value="Chromosome 3"/>
</dbReference>
<dbReference type="CDD" id="cd08641">
    <property type="entry name" value="DNA_pol_gammaA"/>
    <property type="match status" value="1"/>
</dbReference>
<organism evidence="16 17">
    <name type="scientific">Octopus vulgaris</name>
    <name type="common">Common octopus</name>
    <dbReference type="NCBI Taxonomy" id="6645"/>
    <lineage>
        <taxon>Eukaryota</taxon>
        <taxon>Metazoa</taxon>
        <taxon>Spiralia</taxon>
        <taxon>Lophotrochozoa</taxon>
        <taxon>Mollusca</taxon>
        <taxon>Cephalopoda</taxon>
        <taxon>Coleoidea</taxon>
        <taxon>Octopodiformes</taxon>
        <taxon>Octopoda</taxon>
        <taxon>Incirrata</taxon>
        <taxon>Octopodidae</taxon>
        <taxon>Octopus</taxon>
    </lineage>
</organism>
<dbReference type="EMBL" id="OX597816">
    <property type="protein sequence ID" value="CAI9719227.1"/>
    <property type="molecule type" value="Genomic_DNA"/>
</dbReference>
<keyword evidence="12" id="KW-0496">Mitochondrion</keyword>
<dbReference type="InterPro" id="IPR041336">
    <property type="entry name" value="DNApol_Exo"/>
</dbReference>
<dbReference type="Gene3D" id="3.30.70.370">
    <property type="match status" value="1"/>
</dbReference>
<evidence type="ECO:0000256" key="11">
    <source>
        <dbReference type="ARBA" id="ARBA00023125"/>
    </source>
</evidence>
<dbReference type="FunFam" id="3.30.420.390:FF:000001">
    <property type="entry name" value="DNA polymerase gamma, catalytic subunit"/>
    <property type="match status" value="1"/>
</dbReference>
<keyword evidence="8" id="KW-0235">DNA replication</keyword>
<keyword evidence="17" id="KW-1185">Reference proteome</keyword>
<dbReference type="PANTHER" id="PTHR10267">
    <property type="entry name" value="DNA POLYMERASE SUBUNIT GAMMA-1"/>
    <property type="match status" value="1"/>
</dbReference>
<keyword evidence="11" id="KW-0238">DNA-binding</keyword>
<dbReference type="Pfam" id="PF00476">
    <property type="entry name" value="DNA_pol_A"/>
    <property type="match status" value="1"/>
</dbReference>
<evidence type="ECO:0000259" key="15">
    <source>
        <dbReference type="SMART" id="SM00482"/>
    </source>
</evidence>
<dbReference type="AlphaFoldDB" id="A0AA36EZU0"/>
<keyword evidence="10" id="KW-0239">DNA-directed DNA polymerase</keyword>
<dbReference type="InterPro" id="IPR043502">
    <property type="entry name" value="DNA/RNA_pol_sf"/>
</dbReference>
<dbReference type="Gene3D" id="3.30.420.390">
    <property type="match status" value="1"/>
</dbReference>
<protein>
    <recommendedName>
        <fullName evidence="5">DNA polymerase subunit gamma-1</fullName>
        <ecNumber evidence="4">2.7.7.7</ecNumber>
    </recommendedName>
    <alternativeName>
        <fullName evidence="14">Mitochondrial DNA polymerase catalytic subunit</fullName>
    </alternativeName>
</protein>
<dbReference type="GO" id="GO:0042645">
    <property type="term" value="C:mitochondrial nucleoid"/>
    <property type="evidence" value="ECO:0007669"/>
    <property type="project" value="UniProtKB-SubCell"/>
</dbReference>
<dbReference type="FunFam" id="3.30.420.390:FF:000002">
    <property type="entry name" value="DNA polymerase gamma, catalytic subunit"/>
    <property type="match status" value="1"/>
</dbReference>
<evidence type="ECO:0000256" key="9">
    <source>
        <dbReference type="ARBA" id="ARBA00022842"/>
    </source>
</evidence>
<evidence type="ECO:0000256" key="1">
    <source>
        <dbReference type="ARBA" id="ARBA00001946"/>
    </source>
</evidence>
<dbReference type="GO" id="GO:0003677">
    <property type="term" value="F:DNA binding"/>
    <property type="evidence" value="ECO:0007669"/>
    <property type="project" value="UniProtKB-KW"/>
</dbReference>
<keyword evidence="13" id="KW-1135">Mitochondrion nucleoid</keyword>
<proteinExistence type="inferred from homology"/>
<reference evidence="16" key="1">
    <citation type="submission" date="2023-08" db="EMBL/GenBank/DDBJ databases">
        <authorList>
            <person name="Alioto T."/>
            <person name="Alioto T."/>
            <person name="Gomez Garrido J."/>
        </authorList>
    </citation>
    <scope>NUCLEOTIDE SEQUENCE</scope>
</reference>
<keyword evidence="9" id="KW-0460">Magnesium</keyword>
<dbReference type="InterPro" id="IPR001098">
    <property type="entry name" value="DNA-dir_DNA_pol_A_palm_dom"/>
</dbReference>
<dbReference type="Pfam" id="PF18136">
    <property type="entry name" value="DNApol_Exo"/>
    <property type="match status" value="1"/>
</dbReference>
<gene>
    <name evidence="16" type="ORF">OCTVUL_1B030323</name>
</gene>
<evidence type="ECO:0000256" key="4">
    <source>
        <dbReference type="ARBA" id="ARBA00012417"/>
    </source>
</evidence>
<evidence type="ECO:0000256" key="14">
    <source>
        <dbReference type="ARBA" id="ARBA00031966"/>
    </source>
</evidence>
<keyword evidence="7" id="KW-0548">Nucleotidyltransferase</keyword>
<dbReference type="GO" id="GO:0008408">
    <property type="term" value="F:3'-5' exonuclease activity"/>
    <property type="evidence" value="ECO:0007669"/>
    <property type="project" value="TreeGrafter"/>
</dbReference>
<evidence type="ECO:0000256" key="2">
    <source>
        <dbReference type="ARBA" id="ARBA00004436"/>
    </source>
</evidence>
<accession>A0AA36EZU0</accession>
<evidence type="ECO:0000313" key="16">
    <source>
        <dbReference type="EMBL" id="CAI9719227.1"/>
    </source>
</evidence>
<evidence type="ECO:0000256" key="12">
    <source>
        <dbReference type="ARBA" id="ARBA00023128"/>
    </source>
</evidence>
<comment type="subcellular location">
    <subcellularLocation>
        <location evidence="2">Mitochondrion matrix</location>
        <location evidence="2">Mitochondrion nucleoid</location>
    </subcellularLocation>
</comment>
<feature type="domain" description="DNA-directed DNA polymerase family A palm" evidence="15">
    <location>
        <begin position="851"/>
        <end position="1076"/>
    </location>
</feature>
<dbReference type="SUPFAM" id="SSF53098">
    <property type="entry name" value="Ribonuclease H-like"/>
    <property type="match status" value="1"/>
</dbReference>
<dbReference type="InterPro" id="IPR047580">
    <property type="entry name" value="POLG_palm_dom"/>
</dbReference>
<evidence type="ECO:0000256" key="6">
    <source>
        <dbReference type="ARBA" id="ARBA00022679"/>
    </source>
</evidence>
<dbReference type="GO" id="GO:0006264">
    <property type="term" value="P:mitochondrial DNA replication"/>
    <property type="evidence" value="ECO:0007669"/>
    <property type="project" value="InterPro"/>
</dbReference>
<dbReference type="FunFam" id="1.10.150.20:FF:000024">
    <property type="entry name" value="DNA polymerase gamma, catalytic subunit"/>
    <property type="match status" value="1"/>
</dbReference>
<keyword evidence="6" id="KW-0808">Transferase</keyword>
<dbReference type="EC" id="2.7.7.7" evidence="4"/>
<dbReference type="SUPFAM" id="SSF56672">
    <property type="entry name" value="DNA/RNA polymerases"/>
    <property type="match status" value="1"/>
</dbReference>
<comment type="similarity">
    <text evidence="3">Belongs to the DNA polymerase type-A family.</text>
</comment>
<dbReference type="InterPro" id="IPR002297">
    <property type="entry name" value="DNA-dir_DNA_pol_A_mt"/>
</dbReference>
<evidence type="ECO:0000256" key="3">
    <source>
        <dbReference type="ARBA" id="ARBA00007705"/>
    </source>
</evidence>
<dbReference type="PRINTS" id="PR00867">
    <property type="entry name" value="DNAPOLG"/>
</dbReference>
<name>A0AA36EZU0_OCTVU</name>
<evidence type="ECO:0000256" key="5">
    <source>
        <dbReference type="ARBA" id="ARBA00015350"/>
    </source>
</evidence>